<accession>A0ABT8EFK3</accession>
<evidence type="ECO:0000256" key="3">
    <source>
        <dbReference type="ARBA" id="ARBA00022490"/>
    </source>
</evidence>
<organism evidence="8 9">
    <name type="scientific">Alcaligenes endophyticus</name>
    <dbReference type="NCBI Taxonomy" id="1929088"/>
    <lineage>
        <taxon>Bacteria</taxon>
        <taxon>Pseudomonadati</taxon>
        <taxon>Pseudomonadota</taxon>
        <taxon>Betaproteobacteria</taxon>
        <taxon>Burkholderiales</taxon>
        <taxon>Alcaligenaceae</taxon>
        <taxon>Alcaligenes</taxon>
    </lineage>
</organism>
<dbReference type="InterPro" id="IPR018035">
    <property type="entry name" value="Flagellar_FliH/T3SS_HrpE"/>
</dbReference>
<evidence type="ECO:0000256" key="1">
    <source>
        <dbReference type="ARBA" id="ARBA00004496"/>
    </source>
</evidence>
<dbReference type="InterPro" id="IPR012842">
    <property type="entry name" value="T3SS_SctL/SctL2"/>
</dbReference>
<dbReference type="InterPro" id="IPR051472">
    <property type="entry name" value="T3SS_Stator/FliH"/>
</dbReference>
<name>A0ABT8EFK3_9BURK</name>
<dbReference type="RefSeq" id="WP_266122604.1">
    <property type="nucleotide sequence ID" value="NZ_JAJHNU010000001.1"/>
</dbReference>
<dbReference type="NCBIfam" id="TIGR02499">
    <property type="entry name" value="HrpE_YscL_not"/>
    <property type="match status" value="1"/>
</dbReference>
<proteinExistence type="inferred from homology"/>
<reference evidence="8" key="1">
    <citation type="submission" date="2021-11" db="EMBL/GenBank/DDBJ databases">
        <title>Draft genome sequence of Alcaligenes endophyticus type strain CCUG 75668T.</title>
        <authorList>
            <person name="Salva-Serra F."/>
            <person name="Duran R.E."/>
            <person name="Seeger M."/>
            <person name="Moore E.R.B."/>
            <person name="Jaen-Luchoro D."/>
        </authorList>
    </citation>
    <scope>NUCLEOTIDE SEQUENCE</scope>
    <source>
        <strain evidence="8">CCUG 75668</strain>
    </source>
</reference>
<evidence type="ECO:0000256" key="6">
    <source>
        <dbReference type="ARBA" id="ARBA00040494"/>
    </source>
</evidence>
<dbReference type="PANTHER" id="PTHR34982:SF4">
    <property type="entry name" value="TYPE 3 SECRETION SYSTEM STATOR PROTEIN"/>
    <property type="match status" value="1"/>
</dbReference>
<dbReference type="Proteomes" id="UP001168613">
    <property type="component" value="Unassembled WGS sequence"/>
</dbReference>
<evidence type="ECO:0000313" key="8">
    <source>
        <dbReference type="EMBL" id="MDN4120060.1"/>
    </source>
</evidence>
<dbReference type="Pfam" id="PF02108">
    <property type="entry name" value="FliH"/>
    <property type="match status" value="1"/>
</dbReference>
<comment type="similarity">
    <text evidence="5">Belongs to the SctL stator family.</text>
</comment>
<gene>
    <name evidence="8" type="ORF">LMS43_02035</name>
</gene>
<protein>
    <recommendedName>
        <fullName evidence="6">Type 3 secretion system stator protein</fullName>
    </recommendedName>
</protein>
<keyword evidence="2" id="KW-0813">Transport</keyword>
<dbReference type="NCBIfam" id="NF005392">
    <property type="entry name" value="PRK06937.1"/>
    <property type="match status" value="1"/>
</dbReference>
<evidence type="ECO:0000256" key="4">
    <source>
        <dbReference type="ARBA" id="ARBA00022927"/>
    </source>
</evidence>
<comment type="subcellular location">
    <subcellularLocation>
        <location evidence="1">Cytoplasm</location>
    </subcellularLocation>
</comment>
<evidence type="ECO:0000259" key="7">
    <source>
        <dbReference type="Pfam" id="PF02108"/>
    </source>
</evidence>
<keyword evidence="3" id="KW-0963">Cytoplasm</keyword>
<evidence type="ECO:0000256" key="2">
    <source>
        <dbReference type="ARBA" id="ARBA00022448"/>
    </source>
</evidence>
<keyword evidence="9" id="KW-1185">Reference proteome</keyword>
<dbReference type="EMBL" id="JAJHNU010000001">
    <property type="protein sequence ID" value="MDN4120060.1"/>
    <property type="molecule type" value="Genomic_DNA"/>
</dbReference>
<evidence type="ECO:0000313" key="9">
    <source>
        <dbReference type="Proteomes" id="UP001168613"/>
    </source>
</evidence>
<keyword evidence="4" id="KW-0653">Protein transport</keyword>
<feature type="domain" description="Flagellar assembly protein FliH/Type III secretion system HrpE" evidence="7">
    <location>
        <begin position="77"/>
        <end position="197"/>
    </location>
</feature>
<comment type="caution">
    <text evidence="8">The sequence shown here is derived from an EMBL/GenBank/DDBJ whole genome shotgun (WGS) entry which is preliminary data.</text>
</comment>
<sequence length="212" mass="24058">MSFLYPRNALQPETLSRRCPSESKIIRREDYAAWCDAQELLTLSQQEADEIRAQAVQVYEQEKQRGYEDGSLEARLQQSEKIIETVGRTVDYLANFEQEIVTLVMSSVEKIINDFDDEEKVMAVTRNALTAVRNQKQLVLRLHPTQTKLVSQRMDELLAAFPIVGYIDVTPDSRVAPNACIIESEIGMIEADLHAQLGALRSAFERILGSRV</sequence>
<evidence type="ECO:0000256" key="5">
    <source>
        <dbReference type="ARBA" id="ARBA00024335"/>
    </source>
</evidence>
<dbReference type="PANTHER" id="PTHR34982">
    <property type="entry name" value="YOP PROTEINS TRANSLOCATION PROTEIN L"/>
    <property type="match status" value="1"/>
</dbReference>